<proteinExistence type="predicted"/>
<feature type="transmembrane region" description="Helical" evidence="1">
    <location>
        <begin position="12"/>
        <end position="36"/>
    </location>
</feature>
<dbReference type="InterPro" id="IPR012495">
    <property type="entry name" value="TadE-like_dom"/>
</dbReference>
<evidence type="ECO:0000259" key="2">
    <source>
        <dbReference type="Pfam" id="PF07811"/>
    </source>
</evidence>
<gene>
    <name evidence="3" type="ORF">QA636_28475</name>
</gene>
<evidence type="ECO:0000256" key="1">
    <source>
        <dbReference type="SAM" id="Phobius"/>
    </source>
</evidence>
<evidence type="ECO:0000313" key="4">
    <source>
        <dbReference type="Proteomes" id="UP001221546"/>
    </source>
</evidence>
<dbReference type="Pfam" id="PF07811">
    <property type="entry name" value="TadE"/>
    <property type="match status" value="1"/>
</dbReference>
<sequence length="136" mass="14068">MGKLDQRGVAAFEFCVIAFALFTVTFAIIDLARYAITMQSLRALANTSARATTVSDCYVSAALAKTTPACPSDPLTTAQKKSVAPFLYGAGLTPTVSSAVGSSVITVTASLPAFAMVLPIWGTNLNAPSASTKIPF</sequence>
<evidence type="ECO:0000313" key="3">
    <source>
        <dbReference type="EMBL" id="WFU61419.1"/>
    </source>
</evidence>
<keyword evidence="4" id="KW-1185">Reference proteome</keyword>
<dbReference type="RefSeq" id="WP_310884943.1">
    <property type="nucleotide sequence ID" value="NZ_CP121646.1"/>
</dbReference>
<dbReference type="EMBL" id="CP121646">
    <property type="protein sequence ID" value="WFU61419.1"/>
    <property type="molecule type" value="Genomic_DNA"/>
</dbReference>
<keyword evidence="1" id="KW-0812">Transmembrane</keyword>
<dbReference type="Proteomes" id="UP001221546">
    <property type="component" value="Chromosome"/>
</dbReference>
<reference evidence="3 4" key="1">
    <citation type="submission" date="2023-04" db="EMBL/GenBank/DDBJ databases">
        <title>Australian commercial rhizobial inoculants.</title>
        <authorList>
            <person name="Kohlmeier M.G."/>
            <person name="O'Hara G.W."/>
            <person name="Colombi E."/>
            <person name="Ramsay J.P."/>
            <person name="Terpolilli J."/>
        </authorList>
    </citation>
    <scope>NUCLEOTIDE SEQUENCE [LARGE SCALE GENOMIC DNA]</scope>
    <source>
        <strain evidence="3 4">CB627</strain>
    </source>
</reference>
<keyword evidence="1" id="KW-1133">Transmembrane helix</keyword>
<name>A0ABY8J7A8_9BRAD</name>
<protein>
    <submittedName>
        <fullName evidence="3">Pilus assembly protein</fullName>
    </submittedName>
</protein>
<organism evidence="3 4">
    <name type="scientific">Bradyrhizobium brasilense</name>
    <dbReference type="NCBI Taxonomy" id="1419277"/>
    <lineage>
        <taxon>Bacteria</taxon>
        <taxon>Pseudomonadati</taxon>
        <taxon>Pseudomonadota</taxon>
        <taxon>Alphaproteobacteria</taxon>
        <taxon>Hyphomicrobiales</taxon>
        <taxon>Nitrobacteraceae</taxon>
        <taxon>Bradyrhizobium</taxon>
    </lineage>
</organism>
<feature type="domain" description="TadE-like" evidence="2">
    <location>
        <begin position="8"/>
        <end position="50"/>
    </location>
</feature>
<keyword evidence="1" id="KW-0472">Membrane</keyword>
<accession>A0ABY8J7A8</accession>